<dbReference type="AlphaFoldDB" id="A0A9P8WHD9"/>
<dbReference type="CDD" id="cd07067">
    <property type="entry name" value="HP_PGM_like"/>
    <property type="match status" value="1"/>
</dbReference>
<dbReference type="InterPro" id="IPR050275">
    <property type="entry name" value="PGM_Phosphatase"/>
</dbReference>
<gene>
    <name evidence="2" type="ORF">B0T10DRAFT_601075</name>
</gene>
<organism evidence="2 3">
    <name type="scientific">Thelonectria olida</name>
    <dbReference type="NCBI Taxonomy" id="1576542"/>
    <lineage>
        <taxon>Eukaryota</taxon>
        <taxon>Fungi</taxon>
        <taxon>Dikarya</taxon>
        <taxon>Ascomycota</taxon>
        <taxon>Pezizomycotina</taxon>
        <taxon>Sordariomycetes</taxon>
        <taxon>Hypocreomycetidae</taxon>
        <taxon>Hypocreales</taxon>
        <taxon>Nectriaceae</taxon>
        <taxon>Thelonectria</taxon>
    </lineage>
</organism>
<dbReference type="SMART" id="SM00855">
    <property type="entry name" value="PGAM"/>
    <property type="match status" value="1"/>
</dbReference>
<evidence type="ECO:0000313" key="3">
    <source>
        <dbReference type="Proteomes" id="UP000777438"/>
    </source>
</evidence>
<evidence type="ECO:0000313" key="2">
    <source>
        <dbReference type="EMBL" id="KAH6898029.1"/>
    </source>
</evidence>
<dbReference type="InterPro" id="IPR029033">
    <property type="entry name" value="His_PPase_superfam"/>
</dbReference>
<dbReference type="InterPro" id="IPR013078">
    <property type="entry name" value="His_Pase_superF_clade-1"/>
</dbReference>
<dbReference type="EMBL" id="JAGPYM010000002">
    <property type="protein sequence ID" value="KAH6898029.1"/>
    <property type="molecule type" value="Genomic_DNA"/>
</dbReference>
<sequence length="257" mass="29248">MPVTIHLVRHAQGFHNLSREYEALRDPQLTDLGKQQCAELKATFPHHDKLTRLFASPLRRTLSTCLLSFVSETEGDGSNCLQVVAIPELQEVSDAPCDTGSNADTLKGEFKGLVDLSRVYDDWNLAPEWTSWDTKLAATDIRANKARMMLREMLQFTGEDEHVAIVTHGAFVHFLTNDFYGVEPEKATGWKNTEYRSYHFSDSDDPGAGAKLIETPESWKRRHGDKPRPTEKDQEVLRQFYLKQLEPYATPSEHLKT</sequence>
<name>A0A9P8WHD9_9HYPO</name>
<evidence type="ECO:0000256" key="1">
    <source>
        <dbReference type="SAM" id="MobiDB-lite"/>
    </source>
</evidence>
<keyword evidence="3" id="KW-1185">Reference proteome</keyword>
<accession>A0A9P8WHD9</accession>
<dbReference type="Gene3D" id="3.40.50.1240">
    <property type="entry name" value="Phosphoglycerate mutase-like"/>
    <property type="match status" value="1"/>
</dbReference>
<comment type="caution">
    <text evidence="2">The sequence shown here is derived from an EMBL/GenBank/DDBJ whole genome shotgun (WGS) entry which is preliminary data.</text>
</comment>
<feature type="compositionally biased region" description="Basic and acidic residues" evidence="1">
    <location>
        <begin position="226"/>
        <end position="235"/>
    </location>
</feature>
<dbReference type="SUPFAM" id="SSF53254">
    <property type="entry name" value="Phosphoglycerate mutase-like"/>
    <property type="match status" value="1"/>
</dbReference>
<dbReference type="Pfam" id="PF00300">
    <property type="entry name" value="His_Phos_1"/>
    <property type="match status" value="1"/>
</dbReference>
<dbReference type="PANTHER" id="PTHR48100:SF54">
    <property type="entry name" value="PHOSPHATASE SPAC5H10.03-RELATED"/>
    <property type="match status" value="1"/>
</dbReference>
<dbReference type="Proteomes" id="UP000777438">
    <property type="component" value="Unassembled WGS sequence"/>
</dbReference>
<dbReference type="PANTHER" id="PTHR48100">
    <property type="entry name" value="BROAD-SPECIFICITY PHOSPHATASE YOR283W-RELATED"/>
    <property type="match status" value="1"/>
</dbReference>
<reference evidence="2 3" key="1">
    <citation type="journal article" date="2021" name="Nat. Commun.">
        <title>Genetic determinants of endophytism in the Arabidopsis root mycobiome.</title>
        <authorList>
            <person name="Mesny F."/>
            <person name="Miyauchi S."/>
            <person name="Thiergart T."/>
            <person name="Pickel B."/>
            <person name="Atanasova L."/>
            <person name="Karlsson M."/>
            <person name="Huettel B."/>
            <person name="Barry K.W."/>
            <person name="Haridas S."/>
            <person name="Chen C."/>
            <person name="Bauer D."/>
            <person name="Andreopoulos W."/>
            <person name="Pangilinan J."/>
            <person name="LaButti K."/>
            <person name="Riley R."/>
            <person name="Lipzen A."/>
            <person name="Clum A."/>
            <person name="Drula E."/>
            <person name="Henrissat B."/>
            <person name="Kohler A."/>
            <person name="Grigoriev I.V."/>
            <person name="Martin F.M."/>
            <person name="Hacquard S."/>
        </authorList>
    </citation>
    <scope>NUCLEOTIDE SEQUENCE [LARGE SCALE GENOMIC DNA]</scope>
    <source>
        <strain evidence="2 3">MPI-CAGE-CH-0241</strain>
    </source>
</reference>
<proteinExistence type="predicted"/>
<dbReference type="GO" id="GO:0005737">
    <property type="term" value="C:cytoplasm"/>
    <property type="evidence" value="ECO:0007669"/>
    <property type="project" value="TreeGrafter"/>
</dbReference>
<protein>
    <submittedName>
        <fullName evidence="2">Phosphoglycerate mutase</fullName>
    </submittedName>
</protein>
<feature type="region of interest" description="Disordered" evidence="1">
    <location>
        <begin position="206"/>
        <end position="235"/>
    </location>
</feature>
<dbReference type="GO" id="GO:0016791">
    <property type="term" value="F:phosphatase activity"/>
    <property type="evidence" value="ECO:0007669"/>
    <property type="project" value="TreeGrafter"/>
</dbReference>
<dbReference type="OrthoDB" id="496981at2759"/>